<reference evidence="1 2" key="1">
    <citation type="submission" date="2018-08" db="EMBL/GenBank/DDBJ databases">
        <title>Recombination of ecologically and evolutionarily significant loci maintains genetic cohesion in the Pseudomonas syringae species complex.</title>
        <authorList>
            <person name="Dillon M."/>
            <person name="Thakur S."/>
            <person name="Almeida R.N.D."/>
            <person name="Weir B.S."/>
            <person name="Guttman D.S."/>
        </authorList>
    </citation>
    <scope>NUCLEOTIDE SEQUENCE [LARGE SCALE GENOMIC DNA]</scope>
    <source>
        <strain evidence="1 2">ICMP 4388</strain>
    </source>
</reference>
<dbReference type="EMBL" id="RBPX01000450">
    <property type="protein sequence ID" value="RMO54936.1"/>
    <property type="molecule type" value="Genomic_DNA"/>
</dbReference>
<evidence type="ECO:0000313" key="1">
    <source>
        <dbReference type="EMBL" id="RMO54936.1"/>
    </source>
</evidence>
<proteinExistence type="predicted"/>
<organism evidence="1 2">
    <name type="scientific">Pseudomonas syringae pv. aptata</name>
    <dbReference type="NCBI Taxonomy" id="83167"/>
    <lineage>
        <taxon>Bacteria</taxon>
        <taxon>Pseudomonadati</taxon>
        <taxon>Pseudomonadota</taxon>
        <taxon>Gammaproteobacteria</taxon>
        <taxon>Pseudomonadales</taxon>
        <taxon>Pseudomonadaceae</taxon>
        <taxon>Pseudomonas</taxon>
        <taxon>Pseudomonas syringae</taxon>
    </lineage>
</organism>
<gene>
    <name evidence="1" type="ORF">ALQ37_200220</name>
</gene>
<comment type="caution">
    <text evidence="1">The sequence shown here is derived from an EMBL/GenBank/DDBJ whole genome shotgun (WGS) entry which is preliminary data.</text>
</comment>
<dbReference type="AlphaFoldDB" id="A0A3M3WAW4"/>
<dbReference type="Proteomes" id="UP000274541">
    <property type="component" value="Unassembled WGS sequence"/>
</dbReference>
<sequence>MQRLAEGLQSRAIGKGEACLQAIGIILGGGQVVIENARLQRPQRVDVLNIARTAGHAGDDAIDPCLIQFHQRQQVRGD</sequence>
<name>A0A3M3WAW4_PSEAP</name>
<protein>
    <submittedName>
        <fullName evidence="1">Uncharacterized protein</fullName>
    </submittedName>
</protein>
<evidence type="ECO:0000313" key="2">
    <source>
        <dbReference type="Proteomes" id="UP000274541"/>
    </source>
</evidence>
<accession>A0A3M3WAW4</accession>